<proteinExistence type="predicted"/>
<keyword evidence="2" id="KW-1185">Reference proteome</keyword>
<evidence type="ECO:0000313" key="1">
    <source>
        <dbReference type="EMBL" id="URZ11646.1"/>
    </source>
</evidence>
<dbReference type="KEGG" id="crw:CROST_023630"/>
<protein>
    <submittedName>
        <fullName evidence="1">IS3 family transposase ISBce14</fullName>
    </submittedName>
</protein>
<dbReference type="EMBL" id="CP096983">
    <property type="protein sequence ID" value="URZ11646.1"/>
    <property type="molecule type" value="Genomic_DNA"/>
</dbReference>
<sequence length="232" mass="27365">MYPIGYFCYNKTNEEIEILSKNKYVKHVSAKGITYTEEFKRIFISENENGKLPRIIFEECGFSISILGKKRMQSSADRWRLAYRTQRVLGLQDTRKQNSGRSSEKELSIEEKYERIKAQNNLLKAENELLKKLDMLERRRIKKISLPVENKFNIINLVVTKYKLKNMISYLCKIAAISRSGYYNYFSSKSQGRRKERNNKAEITRDIILKAYNFKGRKKGARQIKVTLEGQF</sequence>
<dbReference type="AlphaFoldDB" id="A0A1S8LMV6"/>
<dbReference type="Proteomes" id="UP000190951">
    <property type="component" value="Chromosome"/>
</dbReference>
<dbReference type="Pfam" id="PF20310">
    <property type="entry name" value="HTH_Tnp_2"/>
    <property type="match status" value="1"/>
</dbReference>
<accession>A0A1S8LMV6</accession>
<gene>
    <name evidence="1" type="ORF">CROST_023630</name>
</gene>
<reference evidence="1 2" key="1">
    <citation type="submission" date="2022-04" db="EMBL/GenBank/DDBJ databases">
        <title>Genome sequence of C. roseum typestrain.</title>
        <authorList>
            <person name="Poehlein A."/>
            <person name="Schoch T."/>
            <person name="Duerre P."/>
            <person name="Daniel R."/>
        </authorList>
    </citation>
    <scope>NUCLEOTIDE SEQUENCE [LARGE SCALE GENOMIC DNA]</scope>
    <source>
        <strain evidence="1 2">DSM 7320</strain>
    </source>
</reference>
<evidence type="ECO:0000313" key="2">
    <source>
        <dbReference type="Proteomes" id="UP000190951"/>
    </source>
</evidence>
<dbReference type="InterPro" id="IPR046929">
    <property type="entry name" value="HTH_Tnp"/>
</dbReference>
<dbReference type="STRING" id="84029.CROST_03300"/>
<organism evidence="1 2">
    <name type="scientific">Clostridium felsineum</name>
    <dbReference type="NCBI Taxonomy" id="36839"/>
    <lineage>
        <taxon>Bacteria</taxon>
        <taxon>Bacillati</taxon>
        <taxon>Bacillota</taxon>
        <taxon>Clostridia</taxon>
        <taxon>Eubacteriales</taxon>
        <taxon>Clostridiaceae</taxon>
        <taxon>Clostridium</taxon>
    </lineage>
</organism>
<name>A0A1S8LMV6_9CLOT</name>